<feature type="region of interest" description="Disordered" evidence="1">
    <location>
        <begin position="401"/>
        <end position="454"/>
    </location>
</feature>
<reference evidence="3" key="1">
    <citation type="submission" date="2022-11" db="UniProtKB">
        <authorList>
            <consortium name="WormBaseParasite"/>
        </authorList>
    </citation>
    <scope>IDENTIFICATION</scope>
</reference>
<dbReference type="AlphaFoldDB" id="A0A914HBV7"/>
<evidence type="ECO:0000313" key="2">
    <source>
        <dbReference type="Proteomes" id="UP000887572"/>
    </source>
</evidence>
<evidence type="ECO:0000256" key="1">
    <source>
        <dbReference type="SAM" id="MobiDB-lite"/>
    </source>
</evidence>
<feature type="compositionally biased region" description="Basic residues" evidence="1">
    <location>
        <begin position="219"/>
        <end position="229"/>
    </location>
</feature>
<feature type="compositionally biased region" description="Basic residues" evidence="1">
    <location>
        <begin position="405"/>
        <end position="422"/>
    </location>
</feature>
<proteinExistence type="predicted"/>
<feature type="region of interest" description="Disordered" evidence="1">
    <location>
        <begin position="294"/>
        <end position="318"/>
    </location>
</feature>
<accession>A0A914HBV7</accession>
<organism evidence="2 3">
    <name type="scientific">Globodera rostochiensis</name>
    <name type="common">Golden nematode worm</name>
    <name type="synonym">Heterodera rostochiensis</name>
    <dbReference type="NCBI Taxonomy" id="31243"/>
    <lineage>
        <taxon>Eukaryota</taxon>
        <taxon>Metazoa</taxon>
        <taxon>Ecdysozoa</taxon>
        <taxon>Nematoda</taxon>
        <taxon>Chromadorea</taxon>
        <taxon>Rhabditida</taxon>
        <taxon>Tylenchina</taxon>
        <taxon>Tylenchomorpha</taxon>
        <taxon>Tylenchoidea</taxon>
        <taxon>Heteroderidae</taxon>
        <taxon>Heteroderinae</taxon>
        <taxon>Globodera</taxon>
    </lineage>
</organism>
<dbReference type="Proteomes" id="UP000887572">
    <property type="component" value="Unplaced"/>
</dbReference>
<dbReference type="WBParaSite" id="Gr19_v10_g15170.t1">
    <property type="protein sequence ID" value="Gr19_v10_g15170.t1"/>
    <property type="gene ID" value="Gr19_v10_g15170"/>
</dbReference>
<sequence>MEQENISVDEEKETFILSSNIHAEEGIPVSDEEDENALEFNQLEHNNLASAEAPNVPSTTVHVVDELSVATEISDYIKVNRINLGELDTSIDMWAICDAISAAHSGLPDSLLRAAFLLVLDGSYSYAQNNSWIRGHLDTLSRVWKREMMNEKCSNRPTKFVSSSADISSPKSASGECVADESVRQPTCLEKDGRDQQQLQHAHDVDGSGVAEKASTTSKSRRQRRHVAKRKRALAVMMGVGQMLQARRTLTTEGGQMDVDEDEYGNFSIGGTELTFESWGKLNTIQEADIVYSGEQQQPIQDQDSSVTRPQQQQNGCRVEEKAEDKMEKLRQSNSNANIVSTTTAGGEHQKRGGDNDSAATALLKGMAQRYPTVAEVEVPSLMPATADDRRLPPTTNAAAAAKFLPKKAQKVAKMERKQKRRAEKDEGELSSSDSEEPTSSDEEEDNDNDDFGSSADEAAAALQSRTLLVAARERRRMRRVDEQKQGASSAQNLQALLRKCFELRTRIVGKLSIGQKAMFRDCLSKSISGTLQQQSQQPQQHQLQQLIHSVAGKPAADASAEMVFP</sequence>
<keyword evidence="2" id="KW-1185">Reference proteome</keyword>
<feature type="compositionally biased region" description="Acidic residues" evidence="1">
    <location>
        <begin position="426"/>
        <end position="451"/>
    </location>
</feature>
<evidence type="ECO:0000313" key="3">
    <source>
        <dbReference type="WBParaSite" id="Gr19_v10_g15170.t1"/>
    </source>
</evidence>
<feature type="region of interest" description="Disordered" evidence="1">
    <location>
        <begin position="155"/>
        <end position="229"/>
    </location>
</feature>
<feature type="compositionally biased region" description="Polar residues" evidence="1">
    <location>
        <begin position="332"/>
        <end position="345"/>
    </location>
</feature>
<protein>
    <submittedName>
        <fullName evidence="3">Uncharacterized protein</fullName>
    </submittedName>
</protein>
<feature type="compositionally biased region" description="Low complexity" evidence="1">
    <location>
        <begin position="162"/>
        <end position="174"/>
    </location>
</feature>
<feature type="region of interest" description="Disordered" evidence="1">
    <location>
        <begin position="330"/>
        <end position="357"/>
    </location>
</feature>
<name>A0A914HBV7_GLORO</name>
<feature type="compositionally biased region" description="Basic and acidic residues" evidence="1">
    <location>
        <begin position="189"/>
        <end position="206"/>
    </location>
</feature>
<feature type="compositionally biased region" description="Polar residues" evidence="1">
    <location>
        <begin position="294"/>
        <end position="316"/>
    </location>
</feature>